<evidence type="ECO:0000313" key="3">
    <source>
        <dbReference type="Proteomes" id="UP000027195"/>
    </source>
</evidence>
<dbReference type="OrthoDB" id="2129288at2759"/>
<evidence type="ECO:0000259" key="1">
    <source>
        <dbReference type="Pfam" id="PF14832"/>
    </source>
</evidence>
<evidence type="ECO:0000313" key="2">
    <source>
        <dbReference type="EMBL" id="KDQ14538.1"/>
    </source>
</evidence>
<dbReference type="InParanoid" id="A0A067MFG8"/>
<dbReference type="Proteomes" id="UP000027195">
    <property type="component" value="Unassembled WGS sequence"/>
</dbReference>
<reference evidence="3" key="1">
    <citation type="journal article" date="2014" name="Proc. Natl. Acad. Sci. U.S.A.">
        <title>Extensive sampling of basidiomycete genomes demonstrates inadequacy of the white-rot/brown-rot paradigm for wood decay fungi.</title>
        <authorList>
            <person name="Riley R."/>
            <person name="Salamov A.A."/>
            <person name="Brown D.W."/>
            <person name="Nagy L.G."/>
            <person name="Floudas D."/>
            <person name="Held B.W."/>
            <person name="Levasseur A."/>
            <person name="Lombard V."/>
            <person name="Morin E."/>
            <person name="Otillar R."/>
            <person name="Lindquist E.A."/>
            <person name="Sun H."/>
            <person name="LaButti K.M."/>
            <person name="Schmutz J."/>
            <person name="Jabbour D."/>
            <person name="Luo H."/>
            <person name="Baker S.E."/>
            <person name="Pisabarro A.G."/>
            <person name="Walton J.D."/>
            <person name="Blanchette R.A."/>
            <person name="Henrissat B."/>
            <person name="Martin F."/>
            <person name="Cullen D."/>
            <person name="Hibbett D.S."/>
            <person name="Grigoriev I.V."/>
        </authorList>
    </citation>
    <scope>NUCLEOTIDE SEQUENCE [LARGE SCALE GENOMIC DNA]</scope>
    <source>
        <strain evidence="3">FD-172 SS1</strain>
    </source>
</reference>
<dbReference type="Gene3D" id="3.30.429.10">
    <property type="entry name" value="Macrophage Migration Inhibitory Factor"/>
    <property type="match status" value="1"/>
</dbReference>
<dbReference type="InterPro" id="IPR028116">
    <property type="entry name" value="Cis-CaaD-like"/>
</dbReference>
<proteinExistence type="predicted"/>
<dbReference type="SUPFAM" id="SSF55331">
    <property type="entry name" value="Tautomerase/MIF"/>
    <property type="match status" value="1"/>
</dbReference>
<accession>A0A067MFG8</accession>
<gene>
    <name evidence="2" type="ORF">BOTBODRAFT_44630</name>
</gene>
<sequence length="269" mass="29348">MPYYQVHYPAGAISAEAKDAIANGIADAHSTVTGAPRTDVNVAFTSFPDGDVFLGGNVETSLVRVFGLIRAGREQGTRTHLLTELHAVFERVCPPGLAAQVTLTENRIEELLSGNLWPNKPNSAISTIPRHQRLNSTPSVSIRPRYCAARSTPSGPVDASSSSYPMKVCTCQEGEFLQYLPSATDTIANDEVCTWMGWMAVGYVEAGLEVQDVLARRSAKAYHARRYPPSNRKPSHAYLLSCNHKLVISATPKEYYLYTCARHGSMSEG</sequence>
<feature type="domain" description="Tautomerase cis-CaaD-like" evidence="1">
    <location>
        <begin position="1"/>
        <end position="92"/>
    </location>
</feature>
<name>A0A067MFG8_BOTB1</name>
<keyword evidence="3" id="KW-1185">Reference proteome</keyword>
<dbReference type="EMBL" id="KL198037">
    <property type="protein sequence ID" value="KDQ14538.1"/>
    <property type="molecule type" value="Genomic_DNA"/>
</dbReference>
<protein>
    <recommendedName>
        <fullName evidence="1">Tautomerase cis-CaaD-like domain-containing protein</fullName>
    </recommendedName>
</protein>
<dbReference type="AlphaFoldDB" id="A0A067MFG8"/>
<dbReference type="HOGENOM" id="CLU_1034364_0_0_1"/>
<dbReference type="Pfam" id="PF14832">
    <property type="entry name" value="Tautomerase_3"/>
    <property type="match status" value="1"/>
</dbReference>
<dbReference type="InterPro" id="IPR014347">
    <property type="entry name" value="Tautomerase/MIF_sf"/>
</dbReference>
<organism evidence="2 3">
    <name type="scientific">Botryobasidium botryosum (strain FD-172 SS1)</name>
    <dbReference type="NCBI Taxonomy" id="930990"/>
    <lineage>
        <taxon>Eukaryota</taxon>
        <taxon>Fungi</taxon>
        <taxon>Dikarya</taxon>
        <taxon>Basidiomycota</taxon>
        <taxon>Agaricomycotina</taxon>
        <taxon>Agaricomycetes</taxon>
        <taxon>Cantharellales</taxon>
        <taxon>Botryobasidiaceae</taxon>
        <taxon>Botryobasidium</taxon>
    </lineage>
</organism>